<comment type="function">
    <text evidence="9">Involved in targeting and insertion of nascent membrane proteins into the cytoplasmic membrane. Binds to the hydrophobic signal sequence of the ribosome-nascent chain (RNC) as it emerges from the ribosomes. The SRP-RNC complex is then targeted to the cytoplasmic membrane where it interacts with the SRP receptor FtsY.</text>
</comment>
<comment type="subunit">
    <text evidence="9">Part of the signal recognition particle protein translocation system, which is composed of SRP and FtsY.</text>
</comment>
<dbReference type="InterPro" id="IPR000897">
    <property type="entry name" value="SRP54_GTPase_dom"/>
</dbReference>
<dbReference type="InterPro" id="IPR013822">
    <property type="entry name" value="Signal_recog_particl_SRP54_hlx"/>
</dbReference>
<evidence type="ECO:0000313" key="12">
    <source>
        <dbReference type="EMBL" id="MBK1826411.1"/>
    </source>
</evidence>
<dbReference type="Pfam" id="PF00448">
    <property type="entry name" value="SRP54"/>
    <property type="match status" value="1"/>
</dbReference>
<comment type="caution">
    <text evidence="12">The sequence shown here is derived from an EMBL/GenBank/DDBJ whole genome shotgun (WGS) entry which is preliminary data.</text>
</comment>
<dbReference type="InterPro" id="IPR003593">
    <property type="entry name" value="AAA+_ATPase"/>
</dbReference>
<dbReference type="InterPro" id="IPR004125">
    <property type="entry name" value="Signal_recog_particle_SRP54_M"/>
</dbReference>
<evidence type="ECO:0000256" key="7">
    <source>
        <dbReference type="ARBA" id="ARBA00023274"/>
    </source>
</evidence>
<dbReference type="InterPro" id="IPR022941">
    <property type="entry name" value="SRP54"/>
</dbReference>
<dbReference type="Proteomes" id="UP000658278">
    <property type="component" value="Unassembled WGS sequence"/>
</dbReference>
<evidence type="ECO:0000256" key="6">
    <source>
        <dbReference type="ARBA" id="ARBA00023135"/>
    </source>
</evidence>
<comment type="similarity">
    <text evidence="1 9">Belongs to the GTP-binding SRP family. SRP54 subfamily.</text>
</comment>
<sequence length="499" mass="53644">MFSALSDSLDKTFRNLRGVGKISEKNITDALREIRLALLEADVEFSVAKTFIEHVKEQAMGAEVLKSIKPGEQIVKIFHDELAALLGDDQVPLNLEGTARILMCGLNGAGKTTTSGKLANRLKREGRKPLLIACDLYRPAAIDQLATVAGQIDVPVYTPDASEKDVVKVAKDALAWADSQDGDVLIFDTAGRQEIDDVLVAELKRLHDFVQPQETLLIADAATGQGAVSVARHFDEAVGITGIILTKLDGDARGGAALSMRAVTGKPIKYAGEGEKLDQLFEFHPDRMADRILGMGDVVGMVEQVATQIDEKDAMKSMERMASGKFDFYDFLDQMKMIGKLGDMKGLMSMLPGFNKIKKQLPDAAFDPKRLKRTEAIVLSMTPDERRRPEIIKGSRRKRIAAGSGSTLVDVNRLLKQFGDMRKMMRSPKKMQKMMGGMGMPGMGGGAGGFPGMGGGGAGMPDMSELGDIDSLLKGMGGGGGGGGGAKGRGSKGKKKRRR</sequence>
<dbReference type="InterPro" id="IPR036891">
    <property type="entry name" value="Signal_recog_part_SRP54_M_sf"/>
</dbReference>
<dbReference type="AlphaFoldDB" id="A0A934VEV0"/>
<dbReference type="HAMAP" id="MF_00306">
    <property type="entry name" value="SRP54"/>
    <property type="match status" value="1"/>
</dbReference>
<keyword evidence="7 9" id="KW-0687">Ribonucleoprotein</keyword>
<dbReference type="SMART" id="SM00382">
    <property type="entry name" value="AAA"/>
    <property type="match status" value="1"/>
</dbReference>
<evidence type="ECO:0000256" key="4">
    <source>
        <dbReference type="ARBA" id="ARBA00022884"/>
    </source>
</evidence>
<dbReference type="GO" id="GO:0005525">
    <property type="term" value="F:GTP binding"/>
    <property type="evidence" value="ECO:0007669"/>
    <property type="project" value="UniProtKB-UniRule"/>
</dbReference>
<evidence type="ECO:0000256" key="5">
    <source>
        <dbReference type="ARBA" id="ARBA00023134"/>
    </source>
</evidence>
<gene>
    <name evidence="9 12" type="primary">ffh</name>
    <name evidence="12" type="ORF">JIN81_05240</name>
</gene>
<dbReference type="PROSITE" id="PS00300">
    <property type="entry name" value="SRP54"/>
    <property type="match status" value="1"/>
</dbReference>
<keyword evidence="2 9" id="KW-0547">Nucleotide-binding</keyword>
<organism evidence="12 13">
    <name type="scientific">Haloferula rosea</name>
    <dbReference type="NCBI Taxonomy" id="490093"/>
    <lineage>
        <taxon>Bacteria</taxon>
        <taxon>Pseudomonadati</taxon>
        <taxon>Verrucomicrobiota</taxon>
        <taxon>Verrucomicrobiia</taxon>
        <taxon>Verrucomicrobiales</taxon>
        <taxon>Verrucomicrobiaceae</taxon>
        <taxon>Haloferula</taxon>
    </lineage>
</organism>
<dbReference type="Pfam" id="PF02978">
    <property type="entry name" value="SRP_SPB"/>
    <property type="match status" value="1"/>
</dbReference>
<feature type="binding site" evidence="9">
    <location>
        <begin position="188"/>
        <end position="192"/>
    </location>
    <ligand>
        <name>GTP</name>
        <dbReference type="ChEBI" id="CHEBI:37565"/>
    </ligand>
</feature>
<dbReference type="Gene3D" id="1.10.260.30">
    <property type="entry name" value="Signal recognition particle, SRP54 subunit, M-domain"/>
    <property type="match status" value="1"/>
</dbReference>
<dbReference type="GO" id="GO:0006614">
    <property type="term" value="P:SRP-dependent cotranslational protein targeting to membrane"/>
    <property type="evidence" value="ECO:0007669"/>
    <property type="project" value="InterPro"/>
</dbReference>
<keyword evidence="5 9" id="KW-0342">GTP-binding</keyword>
<dbReference type="GO" id="GO:0008312">
    <property type="term" value="F:7S RNA binding"/>
    <property type="evidence" value="ECO:0007669"/>
    <property type="project" value="InterPro"/>
</dbReference>
<dbReference type="EMBL" id="JAENII010000003">
    <property type="protein sequence ID" value="MBK1826411.1"/>
    <property type="molecule type" value="Genomic_DNA"/>
</dbReference>
<comment type="catalytic activity">
    <reaction evidence="8 9">
        <text>GTP + H2O = GDP + phosphate + H(+)</text>
        <dbReference type="Rhea" id="RHEA:19669"/>
        <dbReference type="ChEBI" id="CHEBI:15377"/>
        <dbReference type="ChEBI" id="CHEBI:15378"/>
        <dbReference type="ChEBI" id="CHEBI:37565"/>
        <dbReference type="ChEBI" id="CHEBI:43474"/>
        <dbReference type="ChEBI" id="CHEBI:58189"/>
        <dbReference type="EC" id="3.6.5.4"/>
    </reaction>
</comment>
<reference evidence="12" key="1">
    <citation type="submission" date="2021-01" db="EMBL/GenBank/DDBJ databases">
        <title>Modified the classification status of verrucomicrobia.</title>
        <authorList>
            <person name="Feng X."/>
        </authorList>
    </citation>
    <scope>NUCLEOTIDE SEQUENCE</scope>
    <source>
        <strain evidence="12">KCTC 22201</strain>
    </source>
</reference>
<dbReference type="SMART" id="SM00962">
    <property type="entry name" value="SRP54"/>
    <property type="match status" value="1"/>
</dbReference>
<dbReference type="InterPro" id="IPR004780">
    <property type="entry name" value="SRP"/>
</dbReference>
<evidence type="ECO:0000259" key="11">
    <source>
        <dbReference type="PROSITE" id="PS00300"/>
    </source>
</evidence>
<dbReference type="InterPro" id="IPR042101">
    <property type="entry name" value="SRP54_N_sf"/>
</dbReference>
<evidence type="ECO:0000256" key="1">
    <source>
        <dbReference type="ARBA" id="ARBA00005450"/>
    </source>
</evidence>
<evidence type="ECO:0000256" key="10">
    <source>
        <dbReference type="SAM" id="MobiDB-lite"/>
    </source>
</evidence>
<dbReference type="EC" id="3.6.5.4" evidence="9"/>
<dbReference type="Pfam" id="PF02881">
    <property type="entry name" value="SRP54_N"/>
    <property type="match status" value="1"/>
</dbReference>
<accession>A0A934VEV0</accession>
<dbReference type="GO" id="GO:0048500">
    <property type="term" value="C:signal recognition particle"/>
    <property type="evidence" value="ECO:0007669"/>
    <property type="project" value="UniProtKB-UniRule"/>
</dbReference>
<dbReference type="PANTHER" id="PTHR11564">
    <property type="entry name" value="SIGNAL RECOGNITION PARTICLE 54K PROTEIN SRP54"/>
    <property type="match status" value="1"/>
</dbReference>
<dbReference type="PANTHER" id="PTHR11564:SF5">
    <property type="entry name" value="SIGNAL RECOGNITION PARTICLE SUBUNIT SRP54"/>
    <property type="match status" value="1"/>
</dbReference>
<evidence type="ECO:0000256" key="3">
    <source>
        <dbReference type="ARBA" id="ARBA00022801"/>
    </source>
</evidence>
<feature type="domain" description="SRP54-type proteins GTP-binding" evidence="11">
    <location>
        <begin position="267"/>
        <end position="280"/>
    </location>
</feature>
<comment type="domain">
    <text evidence="9">Composed of three domains: the N-terminal N domain, which is responsible for interactions with the ribosome, the central G domain, which binds GTP, and the C-terminal M domain, which binds the RNA and the signal sequence of the RNC.</text>
</comment>
<dbReference type="CDD" id="cd18539">
    <property type="entry name" value="SRP_G"/>
    <property type="match status" value="1"/>
</dbReference>
<dbReference type="InterPro" id="IPR027417">
    <property type="entry name" value="P-loop_NTPase"/>
</dbReference>
<evidence type="ECO:0000256" key="8">
    <source>
        <dbReference type="ARBA" id="ARBA00048027"/>
    </source>
</evidence>
<keyword evidence="4 9" id="KW-0694">RNA-binding</keyword>
<evidence type="ECO:0000256" key="9">
    <source>
        <dbReference type="HAMAP-Rule" id="MF_00306"/>
    </source>
</evidence>
<evidence type="ECO:0000313" key="13">
    <source>
        <dbReference type="Proteomes" id="UP000658278"/>
    </source>
</evidence>
<feature type="compositionally biased region" description="Gly residues" evidence="10">
    <location>
        <begin position="475"/>
        <end position="488"/>
    </location>
</feature>
<dbReference type="Gene3D" id="1.20.120.140">
    <property type="entry name" value="Signal recognition particle SRP54, nucleotide-binding domain"/>
    <property type="match status" value="1"/>
</dbReference>
<feature type="binding site" evidence="9">
    <location>
        <begin position="246"/>
        <end position="249"/>
    </location>
    <ligand>
        <name>GTP</name>
        <dbReference type="ChEBI" id="CHEBI:37565"/>
    </ligand>
</feature>
<feature type="region of interest" description="Disordered" evidence="10">
    <location>
        <begin position="454"/>
        <end position="499"/>
    </location>
</feature>
<protein>
    <recommendedName>
        <fullName evidence="9">Signal recognition particle protein</fullName>
        <ecNumber evidence="9">3.6.5.4</ecNumber>
    </recommendedName>
    <alternativeName>
        <fullName evidence="9">Fifty-four homolog</fullName>
    </alternativeName>
</protein>
<dbReference type="Gene3D" id="3.40.50.300">
    <property type="entry name" value="P-loop containing nucleotide triphosphate hydrolases"/>
    <property type="match status" value="1"/>
</dbReference>
<dbReference type="SUPFAM" id="SSF47446">
    <property type="entry name" value="Signal peptide-binding domain"/>
    <property type="match status" value="1"/>
</dbReference>
<dbReference type="SUPFAM" id="SSF52540">
    <property type="entry name" value="P-loop containing nucleoside triphosphate hydrolases"/>
    <property type="match status" value="1"/>
</dbReference>
<dbReference type="GO" id="GO:0003924">
    <property type="term" value="F:GTPase activity"/>
    <property type="evidence" value="ECO:0007669"/>
    <property type="project" value="UniProtKB-UniRule"/>
</dbReference>
<dbReference type="SMART" id="SM00963">
    <property type="entry name" value="SRP54_N"/>
    <property type="match status" value="1"/>
</dbReference>
<keyword evidence="9" id="KW-0963">Cytoplasm</keyword>
<evidence type="ECO:0000256" key="2">
    <source>
        <dbReference type="ARBA" id="ARBA00022741"/>
    </source>
</evidence>
<dbReference type="NCBIfam" id="TIGR00959">
    <property type="entry name" value="ffh"/>
    <property type="match status" value="1"/>
</dbReference>
<keyword evidence="3 9" id="KW-0378">Hydrolase</keyword>
<proteinExistence type="inferred from homology"/>
<name>A0A934VEV0_9BACT</name>
<comment type="subcellular location">
    <subcellularLocation>
        <location evidence="9">Cytoplasm</location>
    </subcellularLocation>
    <text evidence="9">The SRP-RNC complex is targeted to the cytoplasmic membrane.</text>
</comment>
<keyword evidence="6 9" id="KW-0733">Signal recognition particle</keyword>
<keyword evidence="13" id="KW-1185">Reference proteome</keyword>
<dbReference type="RefSeq" id="WP_200277330.1">
    <property type="nucleotide sequence ID" value="NZ_JAENII010000003.1"/>
</dbReference>
<feature type="compositionally biased region" description="Basic residues" evidence="10">
    <location>
        <begin position="489"/>
        <end position="499"/>
    </location>
</feature>
<feature type="binding site" evidence="9">
    <location>
        <begin position="105"/>
        <end position="112"/>
    </location>
    <ligand>
        <name>GTP</name>
        <dbReference type="ChEBI" id="CHEBI:37565"/>
    </ligand>
</feature>